<accession>A0A1B3Z6I8</accession>
<feature type="compositionally biased region" description="Low complexity" evidence="4">
    <location>
        <begin position="37"/>
        <end position="56"/>
    </location>
</feature>
<evidence type="ECO:0000256" key="4">
    <source>
        <dbReference type="SAM" id="MobiDB-lite"/>
    </source>
</evidence>
<organism evidence="6 7">
    <name type="scientific">Sphingomonas panacis</name>
    <dbReference type="NCBI Taxonomy" id="1560345"/>
    <lineage>
        <taxon>Bacteria</taxon>
        <taxon>Pseudomonadati</taxon>
        <taxon>Pseudomonadota</taxon>
        <taxon>Alphaproteobacteria</taxon>
        <taxon>Sphingomonadales</taxon>
        <taxon>Sphingomonadaceae</taxon>
        <taxon>Sphingomonas</taxon>
    </lineage>
</organism>
<dbReference type="InterPro" id="IPR036249">
    <property type="entry name" value="Thioredoxin-like_sf"/>
</dbReference>
<feature type="domain" description="Thioredoxin" evidence="5">
    <location>
        <begin position="42"/>
        <end position="209"/>
    </location>
</feature>
<dbReference type="RefSeq" id="WP_069203625.1">
    <property type="nucleotide sequence ID" value="NZ_CP014168.1"/>
</dbReference>
<dbReference type="AlphaFoldDB" id="A0A1B3Z6I8"/>
<keyword evidence="3" id="KW-0676">Redox-active center</keyword>
<dbReference type="InterPro" id="IPR013740">
    <property type="entry name" value="Redoxin"/>
</dbReference>
<dbReference type="CDD" id="cd02966">
    <property type="entry name" value="TlpA_like_family"/>
    <property type="match status" value="1"/>
</dbReference>
<evidence type="ECO:0000313" key="6">
    <source>
        <dbReference type="EMBL" id="AOH83041.1"/>
    </source>
</evidence>
<sequence>MSLRSTIVPLPALVLLTLMTGCGDRQDSTKEQAVPRATPAASASATPAPAATPTADAPKEGEKVPVDTIGTIDRSHKGEAPPAVSFDDAQDKPTTIAAFKGKPVLVNLWATWCGPCVAEMPTLEKVAATFHVAAISQDKDRGTVSAYFAKKGFTRLQPYLDSKVGLSIAFNASLPTSILYDSAGHEVWRIVGGMDWTTPTAQALLAEAK</sequence>
<protein>
    <submittedName>
        <fullName evidence="6">Thioredoxin</fullName>
    </submittedName>
</protein>
<dbReference type="Pfam" id="PF08534">
    <property type="entry name" value="Redoxin"/>
    <property type="match status" value="1"/>
</dbReference>
<dbReference type="InterPro" id="IPR050553">
    <property type="entry name" value="Thioredoxin_ResA/DsbE_sf"/>
</dbReference>
<dbReference type="PANTHER" id="PTHR42852:SF13">
    <property type="entry name" value="PROTEIN DIPZ"/>
    <property type="match status" value="1"/>
</dbReference>
<gene>
    <name evidence="6" type="ORF">AWL63_02670</name>
</gene>
<dbReference type="SUPFAM" id="SSF52833">
    <property type="entry name" value="Thioredoxin-like"/>
    <property type="match status" value="1"/>
</dbReference>
<dbReference type="PANTHER" id="PTHR42852">
    <property type="entry name" value="THIOL:DISULFIDE INTERCHANGE PROTEIN DSBE"/>
    <property type="match status" value="1"/>
</dbReference>
<evidence type="ECO:0000256" key="2">
    <source>
        <dbReference type="ARBA" id="ARBA00022748"/>
    </source>
</evidence>
<evidence type="ECO:0000256" key="3">
    <source>
        <dbReference type="ARBA" id="ARBA00023284"/>
    </source>
</evidence>
<dbReference type="PROSITE" id="PS51257">
    <property type="entry name" value="PROKAR_LIPOPROTEIN"/>
    <property type="match status" value="1"/>
</dbReference>
<reference evidence="6 7" key="1">
    <citation type="submission" date="2016-01" db="EMBL/GenBank/DDBJ databases">
        <title>Complete genome and mega plasmid sequence of Sphingomonas panacis DCY99 elicits systemic resistance in rice to Xanthomonas oryzae.</title>
        <authorList>
            <person name="Kim Y.J."/>
            <person name="Yang D.C."/>
            <person name="Sing P."/>
        </authorList>
    </citation>
    <scope>NUCLEOTIDE SEQUENCE [LARGE SCALE GENOMIC DNA]</scope>
    <source>
        <strain evidence="6 7">DCY99</strain>
    </source>
</reference>
<dbReference type="STRING" id="1560345.AWL63_02670"/>
<dbReference type="PROSITE" id="PS51352">
    <property type="entry name" value="THIOREDOXIN_2"/>
    <property type="match status" value="1"/>
</dbReference>
<name>A0A1B3Z6I8_9SPHN</name>
<dbReference type="OrthoDB" id="9799347at2"/>
<feature type="region of interest" description="Disordered" evidence="4">
    <location>
        <begin position="25"/>
        <end position="64"/>
    </location>
</feature>
<dbReference type="InterPro" id="IPR017937">
    <property type="entry name" value="Thioredoxin_CS"/>
</dbReference>
<dbReference type="GO" id="GO:0015036">
    <property type="term" value="F:disulfide oxidoreductase activity"/>
    <property type="evidence" value="ECO:0007669"/>
    <property type="project" value="UniProtKB-ARBA"/>
</dbReference>
<comment type="subcellular location">
    <subcellularLocation>
        <location evidence="1">Cell envelope</location>
    </subcellularLocation>
</comment>
<dbReference type="Proteomes" id="UP000094256">
    <property type="component" value="Chromosome"/>
</dbReference>
<evidence type="ECO:0000259" key="5">
    <source>
        <dbReference type="PROSITE" id="PS51352"/>
    </source>
</evidence>
<dbReference type="PROSITE" id="PS00194">
    <property type="entry name" value="THIOREDOXIN_1"/>
    <property type="match status" value="1"/>
</dbReference>
<keyword evidence="7" id="KW-1185">Reference proteome</keyword>
<keyword evidence="2" id="KW-0201">Cytochrome c-type biogenesis</keyword>
<dbReference type="KEGG" id="span:AWL63_02670"/>
<proteinExistence type="predicted"/>
<dbReference type="EMBL" id="CP014168">
    <property type="protein sequence ID" value="AOH83041.1"/>
    <property type="molecule type" value="Genomic_DNA"/>
</dbReference>
<dbReference type="InterPro" id="IPR013766">
    <property type="entry name" value="Thioredoxin_domain"/>
</dbReference>
<evidence type="ECO:0000313" key="7">
    <source>
        <dbReference type="Proteomes" id="UP000094256"/>
    </source>
</evidence>
<evidence type="ECO:0000256" key="1">
    <source>
        <dbReference type="ARBA" id="ARBA00004196"/>
    </source>
</evidence>
<dbReference type="GO" id="GO:0017004">
    <property type="term" value="P:cytochrome complex assembly"/>
    <property type="evidence" value="ECO:0007669"/>
    <property type="project" value="UniProtKB-KW"/>
</dbReference>
<dbReference type="Gene3D" id="3.40.30.10">
    <property type="entry name" value="Glutaredoxin"/>
    <property type="match status" value="1"/>
</dbReference>
<dbReference type="GO" id="GO:0030313">
    <property type="term" value="C:cell envelope"/>
    <property type="evidence" value="ECO:0007669"/>
    <property type="project" value="UniProtKB-SubCell"/>
</dbReference>